<evidence type="ECO:0000313" key="9">
    <source>
        <dbReference type="EMBL" id="EFG80968.1"/>
    </source>
</evidence>
<keyword evidence="4 7" id="KW-0812">Transmembrane</keyword>
<feature type="transmembrane region" description="Helical" evidence="7">
    <location>
        <begin position="134"/>
        <end position="150"/>
    </location>
</feature>
<dbReference type="Pfam" id="PF19053">
    <property type="entry name" value="EccD"/>
    <property type="match status" value="1"/>
</dbReference>
<feature type="transmembrane region" description="Helical" evidence="7">
    <location>
        <begin position="314"/>
        <end position="336"/>
    </location>
</feature>
<evidence type="ECO:0000256" key="6">
    <source>
        <dbReference type="ARBA" id="ARBA00023136"/>
    </source>
</evidence>
<feature type="transmembrane region" description="Helical" evidence="7">
    <location>
        <begin position="240"/>
        <end position="256"/>
    </location>
</feature>
<dbReference type="Proteomes" id="UP000006015">
    <property type="component" value="Unassembled WGS sequence"/>
</dbReference>
<evidence type="ECO:0000256" key="7">
    <source>
        <dbReference type="SAM" id="Phobius"/>
    </source>
</evidence>
<gene>
    <name evidence="9" type="primary">eccD</name>
    <name evidence="9" type="ORF">HMPREF0281_01842</name>
</gene>
<dbReference type="InterPro" id="IPR044049">
    <property type="entry name" value="EccD_transm"/>
</dbReference>
<comment type="caution">
    <text evidence="9">The sequence shown here is derived from an EMBL/GenBank/DDBJ whole genome shotgun (WGS) entry which is preliminary data.</text>
</comment>
<keyword evidence="6 7" id="KW-0472">Membrane</keyword>
<evidence type="ECO:0000256" key="2">
    <source>
        <dbReference type="ARBA" id="ARBA00006162"/>
    </source>
</evidence>
<dbReference type="InterPro" id="IPR024962">
    <property type="entry name" value="YukD-like"/>
</dbReference>
<protein>
    <submittedName>
        <fullName evidence="9">Type VII secretion integral membrane protein EccD</fullName>
    </submittedName>
</protein>
<feature type="transmembrane region" description="Helical" evidence="7">
    <location>
        <begin position="156"/>
        <end position="175"/>
    </location>
</feature>
<feature type="domain" description="EccD-like transmembrane" evidence="8">
    <location>
        <begin position="134"/>
        <end position="460"/>
    </location>
</feature>
<feature type="transmembrane region" description="Helical" evidence="7">
    <location>
        <begin position="262"/>
        <end position="283"/>
    </location>
</feature>
<dbReference type="RefSeq" id="WP_003848272.1">
    <property type="nucleotide sequence ID" value="NZ_CP009244.1"/>
</dbReference>
<evidence type="ECO:0000256" key="3">
    <source>
        <dbReference type="ARBA" id="ARBA00022475"/>
    </source>
</evidence>
<dbReference type="InterPro" id="IPR006707">
    <property type="entry name" value="T7SS_EccD"/>
</dbReference>
<accession>A0ABP2IBN0</accession>
<keyword evidence="5 7" id="KW-1133">Transmembrane helix</keyword>
<dbReference type="Pfam" id="PF08817">
    <property type="entry name" value="YukD"/>
    <property type="match status" value="1"/>
</dbReference>
<keyword evidence="10" id="KW-1185">Reference proteome</keyword>
<evidence type="ECO:0000313" key="10">
    <source>
        <dbReference type="Proteomes" id="UP000006015"/>
    </source>
</evidence>
<evidence type="ECO:0000256" key="4">
    <source>
        <dbReference type="ARBA" id="ARBA00022692"/>
    </source>
</evidence>
<comment type="similarity">
    <text evidence="2">Belongs to the EccD/Snm4 family.</text>
</comment>
<feature type="transmembrane region" description="Helical" evidence="7">
    <location>
        <begin position="396"/>
        <end position="417"/>
    </location>
</feature>
<feature type="transmembrane region" description="Helical" evidence="7">
    <location>
        <begin position="437"/>
        <end position="457"/>
    </location>
</feature>
<reference evidence="9 10" key="1">
    <citation type="submission" date="2010-04" db="EMBL/GenBank/DDBJ databases">
        <authorList>
            <person name="Weinstock G."/>
            <person name="Sodergren E."/>
            <person name="Clifton S."/>
            <person name="Fulton L."/>
            <person name="Fulton B."/>
            <person name="Courtney L."/>
            <person name="Fronick C."/>
            <person name="Harrison M."/>
            <person name="Strong C."/>
            <person name="Farmer C."/>
            <person name="Delahaunty K."/>
            <person name="Markovic C."/>
            <person name="Hall O."/>
            <person name="Minx P."/>
            <person name="Tomlinson C."/>
            <person name="Mitreva M."/>
            <person name="Hou S."/>
            <person name="Wollam A."/>
            <person name="Pepin K.H."/>
            <person name="Johnson M."/>
            <person name="Bhonagiri V."/>
            <person name="Zhang X."/>
            <person name="Suruliraj S."/>
            <person name="Warren W."/>
            <person name="Chinwalla A."/>
            <person name="Mardis E.R."/>
            <person name="Wilson R.K."/>
        </authorList>
    </citation>
    <scope>NUCLEOTIDE SEQUENCE [LARGE SCALE GENOMIC DNA]</scope>
    <source>
        <strain evidence="9 10">DSM 20306</strain>
    </source>
</reference>
<comment type="subcellular location">
    <subcellularLocation>
        <location evidence="1">Cell membrane</location>
        <topology evidence="1">Multi-pass membrane protein</topology>
    </subcellularLocation>
</comment>
<dbReference type="EMBL" id="ADNS01000017">
    <property type="protein sequence ID" value="EFG80968.1"/>
    <property type="molecule type" value="Genomic_DNA"/>
</dbReference>
<dbReference type="Gene3D" id="3.10.20.90">
    <property type="entry name" value="Phosphatidylinositol 3-kinase Catalytic Subunit, Chain A, domain 1"/>
    <property type="match status" value="1"/>
</dbReference>
<evidence type="ECO:0000256" key="5">
    <source>
        <dbReference type="ARBA" id="ARBA00022989"/>
    </source>
</evidence>
<feature type="transmembrane region" description="Helical" evidence="7">
    <location>
        <begin position="367"/>
        <end position="390"/>
    </location>
</feature>
<feature type="transmembrane region" description="Helical" evidence="7">
    <location>
        <begin position="182"/>
        <end position="201"/>
    </location>
</feature>
<organism evidence="9 10">
    <name type="scientific">Corynebacterium ammoniagenes DSM 20306</name>
    <dbReference type="NCBI Taxonomy" id="649754"/>
    <lineage>
        <taxon>Bacteria</taxon>
        <taxon>Bacillati</taxon>
        <taxon>Actinomycetota</taxon>
        <taxon>Actinomycetes</taxon>
        <taxon>Mycobacteriales</taxon>
        <taxon>Corynebacteriaceae</taxon>
        <taxon>Corynebacterium</taxon>
    </lineage>
</organism>
<sequence>MEAVEQGGELTNYILISGEIVNFSQSVRVTVRCHVGEFRKEADLALPASSSFNEMITEVTDLVGAPSVSRPWRISTAGGRLVDPSAPLSATQLVDGSVVLLSPSEELPAPVIRDSAEALIASGSEHSARGIMQLWINGALIALGAVVGFLTPTHLAGSIALAGASIAVAATVLAVWHRGLRLGWLIIIAASLAAGIGVAGWPMDSVRDFSLGLYAAALTCALVGLGCHVLNIAHVRTTSAAVLCAVFLVIAGLSVPRSAGTVIAAAVIVLASAPGLATAVAGLRVPQLPTAGQDLSVSDTLVDNVDQRSQRAHFIYEGLCLGLSMFTLPALAHVAITSATTPVVSTLLALMLCVSLLLHAARHRQVVVLWSLMVLALAAALCAPAAVAVADYHGQVPVILWIVASIPLLAAVTSPWWAPRIHSASPTTLRWAERCEAIALVLCLPMAAHLAGLFEFIRGLG</sequence>
<evidence type="ECO:0000259" key="8">
    <source>
        <dbReference type="Pfam" id="PF19053"/>
    </source>
</evidence>
<name>A0ABP2IBN0_CORAM</name>
<keyword evidence="3" id="KW-1003">Cell membrane</keyword>
<evidence type="ECO:0000256" key="1">
    <source>
        <dbReference type="ARBA" id="ARBA00004651"/>
    </source>
</evidence>
<feature type="transmembrane region" description="Helical" evidence="7">
    <location>
        <begin position="213"/>
        <end position="233"/>
    </location>
</feature>
<dbReference type="NCBIfam" id="TIGR03920">
    <property type="entry name" value="T7SS_EccD"/>
    <property type="match status" value="1"/>
</dbReference>
<proteinExistence type="inferred from homology"/>
<feature type="transmembrane region" description="Helical" evidence="7">
    <location>
        <begin position="342"/>
        <end position="360"/>
    </location>
</feature>